<protein>
    <submittedName>
        <fullName evidence="1">Uncharacterized protein</fullName>
    </submittedName>
</protein>
<proteinExistence type="predicted"/>
<sequence>MLDNKATGDNNTFWTKVTDAFMDLDYTWNVSADTSFSGDEYSDDSDSAEADDVSDEMLLARVAKQAQKIRECRIANSQFPAPPSVEAWKKDWNI</sequence>
<accession>A0A0L0FX86</accession>
<dbReference type="AlphaFoldDB" id="A0A0L0FX86"/>
<reference evidence="1 2" key="1">
    <citation type="submission" date="2011-02" db="EMBL/GenBank/DDBJ databases">
        <title>The Genome Sequence of Sphaeroforma arctica JP610.</title>
        <authorList>
            <consortium name="The Broad Institute Genome Sequencing Platform"/>
            <person name="Russ C."/>
            <person name="Cuomo C."/>
            <person name="Young S.K."/>
            <person name="Zeng Q."/>
            <person name="Gargeya S."/>
            <person name="Alvarado L."/>
            <person name="Berlin A."/>
            <person name="Chapman S.B."/>
            <person name="Chen Z."/>
            <person name="Freedman E."/>
            <person name="Gellesch M."/>
            <person name="Goldberg J."/>
            <person name="Griggs A."/>
            <person name="Gujja S."/>
            <person name="Heilman E."/>
            <person name="Heiman D."/>
            <person name="Howarth C."/>
            <person name="Mehta T."/>
            <person name="Neiman D."/>
            <person name="Pearson M."/>
            <person name="Roberts A."/>
            <person name="Saif S."/>
            <person name="Shea T."/>
            <person name="Shenoy N."/>
            <person name="Sisk P."/>
            <person name="Stolte C."/>
            <person name="Sykes S."/>
            <person name="White J."/>
            <person name="Yandava C."/>
            <person name="Burger G."/>
            <person name="Gray M.W."/>
            <person name="Holland P.W.H."/>
            <person name="King N."/>
            <person name="Lang F.B.F."/>
            <person name="Roger A.J."/>
            <person name="Ruiz-Trillo I."/>
            <person name="Haas B."/>
            <person name="Nusbaum C."/>
            <person name="Birren B."/>
        </authorList>
    </citation>
    <scope>NUCLEOTIDE SEQUENCE [LARGE SCALE GENOMIC DNA]</scope>
    <source>
        <strain evidence="1 2">JP610</strain>
    </source>
</reference>
<dbReference type="GeneID" id="25906728"/>
<gene>
    <name evidence="1" type="ORF">SARC_06224</name>
</gene>
<dbReference type="EMBL" id="KQ242032">
    <property type="protein sequence ID" value="KNC81455.1"/>
    <property type="molecule type" value="Genomic_DNA"/>
</dbReference>
<dbReference type="RefSeq" id="XP_014155357.1">
    <property type="nucleotide sequence ID" value="XM_014299882.1"/>
</dbReference>
<evidence type="ECO:0000313" key="2">
    <source>
        <dbReference type="Proteomes" id="UP000054560"/>
    </source>
</evidence>
<organism evidence="1 2">
    <name type="scientific">Sphaeroforma arctica JP610</name>
    <dbReference type="NCBI Taxonomy" id="667725"/>
    <lineage>
        <taxon>Eukaryota</taxon>
        <taxon>Ichthyosporea</taxon>
        <taxon>Ichthyophonida</taxon>
        <taxon>Sphaeroforma</taxon>
    </lineage>
</organism>
<dbReference type="Proteomes" id="UP000054560">
    <property type="component" value="Unassembled WGS sequence"/>
</dbReference>
<evidence type="ECO:0000313" key="1">
    <source>
        <dbReference type="EMBL" id="KNC81455.1"/>
    </source>
</evidence>
<name>A0A0L0FX86_9EUKA</name>
<keyword evidence="2" id="KW-1185">Reference proteome</keyword>